<feature type="region of interest" description="Disordered" evidence="1">
    <location>
        <begin position="255"/>
        <end position="277"/>
    </location>
</feature>
<dbReference type="InterPro" id="IPR036526">
    <property type="entry name" value="C-N_Hydrolase_sf"/>
</dbReference>
<accession>A0A1M5SEW3</accession>
<gene>
    <name evidence="3" type="ORF">SAMN05443636_2437</name>
</gene>
<dbReference type="PANTHER" id="PTHR23088:SF27">
    <property type="entry name" value="DEAMINATED GLUTATHIONE AMIDASE"/>
    <property type="match status" value="1"/>
</dbReference>
<dbReference type="RefSeq" id="WP_073309918.1">
    <property type="nucleotide sequence ID" value="NZ_FQWV01000006.1"/>
</dbReference>
<dbReference type="Proteomes" id="UP000184357">
    <property type="component" value="Unassembled WGS sequence"/>
</dbReference>
<dbReference type="STRING" id="43928.SAMN05443636_2437"/>
<dbReference type="CDD" id="cd07197">
    <property type="entry name" value="nitrilase"/>
    <property type="match status" value="1"/>
</dbReference>
<evidence type="ECO:0000259" key="2">
    <source>
        <dbReference type="PROSITE" id="PS50263"/>
    </source>
</evidence>
<dbReference type="InterPro" id="IPR003010">
    <property type="entry name" value="C-N_Hydrolase"/>
</dbReference>
<feature type="domain" description="CN hydrolase" evidence="2">
    <location>
        <begin position="2"/>
        <end position="241"/>
    </location>
</feature>
<organism evidence="3 4">
    <name type="scientific">Halobaculum gomorrense</name>
    <dbReference type="NCBI Taxonomy" id="43928"/>
    <lineage>
        <taxon>Archaea</taxon>
        <taxon>Methanobacteriati</taxon>
        <taxon>Methanobacteriota</taxon>
        <taxon>Stenosarchaea group</taxon>
        <taxon>Halobacteria</taxon>
        <taxon>Halobacteriales</taxon>
        <taxon>Haloferacaceae</taxon>
        <taxon>Halobaculum</taxon>
    </lineage>
</organism>
<dbReference type="PROSITE" id="PS50263">
    <property type="entry name" value="CN_HYDROLASE"/>
    <property type="match status" value="1"/>
</dbReference>
<dbReference type="EMBL" id="FQWV01000006">
    <property type="protein sequence ID" value="SHH36960.1"/>
    <property type="molecule type" value="Genomic_DNA"/>
</dbReference>
<proteinExistence type="predicted"/>
<dbReference type="AlphaFoldDB" id="A0A1M5SEW3"/>
<name>A0A1M5SEW3_9EURY</name>
<dbReference type="Gene3D" id="3.60.110.10">
    <property type="entry name" value="Carbon-nitrogen hydrolase"/>
    <property type="match status" value="1"/>
</dbReference>
<evidence type="ECO:0000313" key="3">
    <source>
        <dbReference type="EMBL" id="SHH36960.1"/>
    </source>
</evidence>
<keyword evidence="4" id="KW-1185">Reference proteome</keyword>
<dbReference type="SUPFAM" id="SSF56317">
    <property type="entry name" value="Carbon-nitrogen hydrolase"/>
    <property type="match status" value="1"/>
</dbReference>
<reference evidence="3 4" key="1">
    <citation type="submission" date="2016-11" db="EMBL/GenBank/DDBJ databases">
        <authorList>
            <person name="Jaros S."/>
            <person name="Januszkiewicz K."/>
            <person name="Wedrychowicz H."/>
        </authorList>
    </citation>
    <scope>NUCLEOTIDE SEQUENCE [LARGE SCALE GENOMIC DNA]</scope>
    <source>
        <strain evidence="3 4">DSM 9297</strain>
    </source>
</reference>
<dbReference type="PANTHER" id="PTHR23088">
    <property type="entry name" value="NITRILASE-RELATED"/>
    <property type="match status" value="1"/>
</dbReference>
<keyword evidence="3" id="KW-0378">Hydrolase</keyword>
<dbReference type="Pfam" id="PF00795">
    <property type="entry name" value="CN_hydrolase"/>
    <property type="match status" value="1"/>
</dbReference>
<dbReference type="GO" id="GO:0016787">
    <property type="term" value="F:hydrolase activity"/>
    <property type="evidence" value="ECO:0007669"/>
    <property type="project" value="UniProtKB-KW"/>
</dbReference>
<protein>
    <submittedName>
        <fullName evidence="3">Predicted amidohydrolase</fullName>
    </submittedName>
</protein>
<sequence length="277" mass="29470">MPTVAVPQLSVADLDPATNLDAVTERVAALPDRVDVAVFPEYALTGFVADERACDAALERDGPELDRVRSVAAAHDLAVVAGYLERGAGDDRLYNALAYVAPDSDTTVYRKRHLWAGEADVVTAGDERVVVETPAGSTGLVTCYDLNFVGDSAAFAAERVDALFVAGAWPAAHSENWRLLLRARALDGVRWVVGAGRTGARNVPDAPLTEYAGRSAVVRPDGHVAAALSRGERDLVADLDPAVLAEQREFIPVLEATENDGSTRRNSRPGSRNKNGV</sequence>
<feature type="compositionally biased region" description="Polar residues" evidence="1">
    <location>
        <begin position="268"/>
        <end position="277"/>
    </location>
</feature>
<evidence type="ECO:0000256" key="1">
    <source>
        <dbReference type="SAM" id="MobiDB-lite"/>
    </source>
</evidence>
<evidence type="ECO:0000313" key="4">
    <source>
        <dbReference type="Proteomes" id="UP000184357"/>
    </source>
</evidence>